<accession>A0A151SB49</accession>
<sequence length="129" mass="14725">MEIDTHTKQQEITCDVLPFARSYQLEALDKAIRENTIVYLETGSGKTLIAIMLLRSYAHHLRKPSPFIAVFLVPQVVLVSQQAEAVKMHTNLKVGMYWGDMGVDYWDAATWKQETEKYEVRGFAFVSGL</sequence>
<dbReference type="Gene3D" id="3.40.50.300">
    <property type="entry name" value="P-loop containing nucleotide triphosphate hydrolases"/>
    <property type="match status" value="1"/>
</dbReference>
<evidence type="ECO:0000313" key="3">
    <source>
        <dbReference type="Proteomes" id="UP000075243"/>
    </source>
</evidence>
<dbReference type="GO" id="GO:0005737">
    <property type="term" value="C:cytoplasm"/>
    <property type="evidence" value="ECO:0007669"/>
    <property type="project" value="TreeGrafter"/>
</dbReference>
<dbReference type="GO" id="GO:0003676">
    <property type="term" value="F:nucleic acid binding"/>
    <property type="evidence" value="ECO:0007669"/>
    <property type="project" value="InterPro"/>
</dbReference>
<dbReference type="EMBL" id="KQ483429">
    <property type="protein sequence ID" value="KYP52008.1"/>
    <property type="molecule type" value="Genomic_DNA"/>
</dbReference>
<proteinExistence type="predicted"/>
<dbReference type="PANTHER" id="PTHR14074">
    <property type="entry name" value="HELICASE WITH DEATH DOMAIN-RELATED"/>
    <property type="match status" value="1"/>
</dbReference>
<dbReference type="Pfam" id="PF00270">
    <property type="entry name" value="DEAD"/>
    <property type="match status" value="1"/>
</dbReference>
<keyword evidence="3" id="KW-1185">Reference proteome</keyword>
<dbReference type="STRING" id="3821.A0A151SB49"/>
<reference evidence="2" key="1">
    <citation type="journal article" date="2012" name="Nat. Biotechnol.">
        <title>Draft genome sequence of pigeonpea (Cajanus cajan), an orphan legume crop of resource-poor farmers.</title>
        <authorList>
            <person name="Varshney R.K."/>
            <person name="Chen W."/>
            <person name="Li Y."/>
            <person name="Bharti A.K."/>
            <person name="Saxena R.K."/>
            <person name="Schlueter J.A."/>
            <person name="Donoghue M.T."/>
            <person name="Azam S."/>
            <person name="Fan G."/>
            <person name="Whaley A.M."/>
            <person name="Farmer A.D."/>
            <person name="Sheridan J."/>
            <person name="Iwata A."/>
            <person name="Tuteja R."/>
            <person name="Penmetsa R.V."/>
            <person name="Wu W."/>
            <person name="Upadhyaya H.D."/>
            <person name="Yang S.P."/>
            <person name="Shah T."/>
            <person name="Saxena K.B."/>
            <person name="Michael T."/>
            <person name="McCombie W.R."/>
            <person name="Yang B."/>
            <person name="Zhang G."/>
            <person name="Yang H."/>
            <person name="Wang J."/>
            <person name="Spillane C."/>
            <person name="Cook D.R."/>
            <person name="May G.D."/>
            <person name="Xu X."/>
            <person name="Jackson S.A."/>
        </authorList>
    </citation>
    <scope>NUCLEOTIDE SEQUENCE [LARGE SCALE GENOMIC DNA]</scope>
</reference>
<evidence type="ECO:0000313" key="2">
    <source>
        <dbReference type="EMBL" id="KYP52008.1"/>
    </source>
</evidence>
<dbReference type="PANTHER" id="PTHR14074:SF16">
    <property type="entry name" value="ANTIVIRAL INNATE IMMUNE RESPONSE RECEPTOR RIG-I"/>
    <property type="match status" value="1"/>
</dbReference>
<dbReference type="SUPFAM" id="SSF52540">
    <property type="entry name" value="P-loop containing nucleoside triphosphate hydrolases"/>
    <property type="match status" value="1"/>
</dbReference>
<protein>
    <submittedName>
        <fullName evidence="2">Endoribonuclease Dicer isogeny 2a</fullName>
    </submittedName>
</protein>
<dbReference type="InterPro" id="IPR011545">
    <property type="entry name" value="DEAD/DEAH_box_helicase_dom"/>
</dbReference>
<name>A0A151SB49_CAJCA</name>
<organism evidence="2 3">
    <name type="scientific">Cajanus cajan</name>
    <name type="common">Pigeon pea</name>
    <name type="synonym">Cajanus indicus</name>
    <dbReference type="NCBI Taxonomy" id="3821"/>
    <lineage>
        <taxon>Eukaryota</taxon>
        <taxon>Viridiplantae</taxon>
        <taxon>Streptophyta</taxon>
        <taxon>Embryophyta</taxon>
        <taxon>Tracheophyta</taxon>
        <taxon>Spermatophyta</taxon>
        <taxon>Magnoliopsida</taxon>
        <taxon>eudicotyledons</taxon>
        <taxon>Gunneridae</taxon>
        <taxon>Pentapetalae</taxon>
        <taxon>rosids</taxon>
        <taxon>fabids</taxon>
        <taxon>Fabales</taxon>
        <taxon>Fabaceae</taxon>
        <taxon>Papilionoideae</taxon>
        <taxon>50 kb inversion clade</taxon>
        <taxon>NPAAA clade</taxon>
        <taxon>indigoferoid/millettioid clade</taxon>
        <taxon>Phaseoleae</taxon>
        <taxon>Cajanus</taxon>
    </lineage>
</organism>
<evidence type="ECO:0000259" key="1">
    <source>
        <dbReference type="Pfam" id="PF00270"/>
    </source>
</evidence>
<dbReference type="GO" id="GO:0005524">
    <property type="term" value="F:ATP binding"/>
    <property type="evidence" value="ECO:0007669"/>
    <property type="project" value="InterPro"/>
</dbReference>
<dbReference type="InterPro" id="IPR051363">
    <property type="entry name" value="RLR_Helicase"/>
</dbReference>
<dbReference type="Proteomes" id="UP000075243">
    <property type="component" value="Unassembled WGS sequence"/>
</dbReference>
<dbReference type="InterPro" id="IPR027417">
    <property type="entry name" value="P-loop_NTPase"/>
</dbReference>
<dbReference type="Gramene" id="C.cajan_25628.t">
    <property type="protein sequence ID" value="C.cajan_25628.t"/>
    <property type="gene ID" value="C.cajan_25628"/>
</dbReference>
<dbReference type="AlphaFoldDB" id="A0A151SB49"/>
<feature type="domain" description="DEAD/DEAH-box helicase" evidence="1">
    <location>
        <begin position="22"/>
        <end position="93"/>
    </location>
</feature>
<gene>
    <name evidence="2" type="ORF">KK1_026085</name>
</gene>
<dbReference type="OMA" id="EMDIDSW"/>